<accession>A0ABT8NCS7</accession>
<organism evidence="2 3">
    <name type="scientific">Planococcus shenhongbingii</name>
    <dbReference type="NCBI Taxonomy" id="3058398"/>
    <lineage>
        <taxon>Bacteria</taxon>
        <taxon>Bacillati</taxon>
        <taxon>Bacillota</taxon>
        <taxon>Bacilli</taxon>
        <taxon>Bacillales</taxon>
        <taxon>Caryophanaceae</taxon>
        <taxon>Planococcus</taxon>
    </lineage>
</organism>
<dbReference type="Proteomes" id="UP001172142">
    <property type="component" value="Unassembled WGS sequence"/>
</dbReference>
<keyword evidence="1" id="KW-0472">Membrane</keyword>
<keyword evidence="1" id="KW-0812">Transmembrane</keyword>
<sequence length="188" mass="21633">MKKQYFVQHPDPSILNDFSLPKDMFQSVEVGIRDMEPDFLFTLAQNMFAFPVFFALDFVMIEHVEKIIMERNMPFYRFDSDGFIVKIDSVDTLAVICESTVELASNGMRIFIFFGEGLSEADLVPTKKWGGPTEFRNLDFGKVETFIDVQEVGLTVFTKNEKYNTPRKVTHCISEDYALDLMSSDLES</sequence>
<evidence type="ECO:0000256" key="1">
    <source>
        <dbReference type="SAM" id="Phobius"/>
    </source>
</evidence>
<keyword evidence="3" id="KW-1185">Reference proteome</keyword>
<dbReference type="EMBL" id="JAUJWU010000002">
    <property type="protein sequence ID" value="MDN7245658.1"/>
    <property type="molecule type" value="Genomic_DNA"/>
</dbReference>
<feature type="transmembrane region" description="Helical" evidence="1">
    <location>
        <begin position="39"/>
        <end position="61"/>
    </location>
</feature>
<gene>
    <name evidence="2" type="ORF">QWY13_09100</name>
</gene>
<evidence type="ECO:0000313" key="3">
    <source>
        <dbReference type="Proteomes" id="UP001172142"/>
    </source>
</evidence>
<proteinExistence type="predicted"/>
<name>A0ABT8NCS7_9BACL</name>
<dbReference type="RefSeq" id="WP_301856310.1">
    <property type="nucleotide sequence ID" value="NZ_JAUJWU010000002.1"/>
</dbReference>
<reference evidence="2 3" key="1">
    <citation type="submission" date="2023-07" db="EMBL/GenBank/DDBJ databases">
        <title>Novel species in genus Planococcus.</title>
        <authorList>
            <person name="Ning S."/>
        </authorList>
    </citation>
    <scope>NUCLEOTIDE SEQUENCE [LARGE SCALE GENOMIC DNA]</scope>
    <source>
        <strain evidence="2 3">N017</strain>
    </source>
</reference>
<keyword evidence="1" id="KW-1133">Transmembrane helix</keyword>
<comment type="caution">
    <text evidence="2">The sequence shown here is derived from an EMBL/GenBank/DDBJ whole genome shotgun (WGS) entry which is preliminary data.</text>
</comment>
<evidence type="ECO:0000313" key="2">
    <source>
        <dbReference type="EMBL" id="MDN7245658.1"/>
    </source>
</evidence>
<protein>
    <submittedName>
        <fullName evidence="2">Uncharacterized protein</fullName>
    </submittedName>
</protein>